<keyword evidence="3" id="KW-1185">Reference proteome</keyword>
<comment type="caution">
    <text evidence="2">The sequence shown here is derived from an EMBL/GenBank/DDBJ whole genome shotgun (WGS) entry which is preliminary data.</text>
</comment>
<keyword evidence="1" id="KW-1133">Transmembrane helix</keyword>
<name>A0ABP7BMR1_9MICO</name>
<proteinExistence type="predicted"/>
<sequence>MNGTNRVVNRIVLLVVGVVLLAGGAATVLAATWPVAGDVWSTATSSAVDGMIGADERTRLSDATTASGLVLAVLAVLLLIVVVAIVVIAKLGGGRTGTVIRAEAAEGAQGPVTIRHGFVSDAITHSLAGHDEILSSRVSARRVKGDDVLHISVTPRRNTSPVDVADTVTRLVDNLATLTGQATPTYVSIHSGVRARLAADQPRVN</sequence>
<evidence type="ECO:0000256" key="1">
    <source>
        <dbReference type="SAM" id="Phobius"/>
    </source>
</evidence>
<organism evidence="2 3">
    <name type="scientific">Microbacterium marinilacus</name>
    <dbReference type="NCBI Taxonomy" id="415209"/>
    <lineage>
        <taxon>Bacteria</taxon>
        <taxon>Bacillati</taxon>
        <taxon>Actinomycetota</taxon>
        <taxon>Actinomycetes</taxon>
        <taxon>Micrococcales</taxon>
        <taxon>Microbacteriaceae</taxon>
        <taxon>Microbacterium</taxon>
    </lineage>
</organism>
<evidence type="ECO:0008006" key="4">
    <source>
        <dbReference type="Google" id="ProtNLM"/>
    </source>
</evidence>
<dbReference type="RefSeq" id="WP_221860831.1">
    <property type="nucleotide sequence ID" value="NZ_BAAAYV010000013.1"/>
</dbReference>
<protein>
    <recommendedName>
        <fullName evidence="4">Alkaline shock response membrane anchor protein AmaP</fullName>
    </recommendedName>
</protein>
<evidence type="ECO:0000313" key="3">
    <source>
        <dbReference type="Proteomes" id="UP001410795"/>
    </source>
</evidence>
<dbReference type="EMBL" id="BAAAYV010000013">
    <property type="protein sequence ID" value="GAA3663655.1"/>
    <property type="molecule type" value="Genomic_DNA"/>
</dbReference>
<keyword evidence="1" id="KW-0472">Membrane</keyword>
<evidence type="ECO:0000313" key="2">
    <source>
        <dbReference type="EMBL" id="GAA3663655.1"/>
    </source>
</evidence>
<keyword evidence="1" id="KW-0812">Transmembrane</keyword>
<dbReference type="Proteomes" id="UP001410795">
    <property type="component" value="Unassembled WGS sequence"/>
</dbReference>
<feature type="transmembrane region" description="Helical" evidence="1">
    <location>
        <begin position="69"/>
        <end position="91"/>
    </location>
</feature>
<reference evidence="3" key="1">
    <citation type="journal article" date="2019" name="Int. J. Syst. Evol. Microbiol.">
        <title>The Global Catalogue of Microorganisms (GCM) 10K type strain sequencing project: providing services to taxonomists for standard genome sequencing and annotation.</title>
        <authorList>
            <consortium name="The Broad Institute Genomics Platform"/>
            <consortium name="The Broad Institute Genome Sequencing Center for Infectious Disease"/>
            <person name="Wu L."/>
            <person name="Ma J."/>
        </authorList>
    </citation>
    <scope>NUCLEOTIDE SEQUENCE [LARGE SCALE GENOMIC DNA]</scope>
    <source>
        <strain evidence="3">JCM 16546</strain>
    </source>
</reference>
<gene>
    <name evidence="2" type="ORF">GCM10022202_26920</name>
</gene>
<accession>A0ABP7BMR1</accession>